<dbReference type="InterPro" id="IPR035918">
    <property type="entry name" value="CytB_endotoxin-like_sf"/>
</dbReference>
<dbReference type="GO" id="GO:0090729">
    <property type="term" value="F:toxin activity"/>
    <property type="evidence" value="ECO:0007669"/>
    <property type="project" value="UniProtKB-KW"/>
</dbReference>
<dbReference type="InterPro" id="IPR035992">
    <property type="entry name" value="Ricin_B-like_lectins"/>
</dbReference>
<evidence type="ECO:0000259" key="5">
    <source>
        <dbReference type="SMART" id="SM00458"/>
    </source>
</evidence>
<accession>A0A9X6R861</accession>
<dbReference type="SUPFAM" id="SSF50370">
    <property type="entry name" value="Ricin B-like lectins"/>
    <property type="match status" value="2"/>
</dbReference>
<dbReference type="Pfam" id="PF01338">
    <property type="entry name" value="Bac_thur_toxin"/>
    <property type="match status" value="1"/>
</dbReference>
<evidence type="ECO:0000256" key="1">
    <source>
        <dbReference type="ARBA" id="ARBA00009676"/>
    </source>
</evidence>
<evidence type="ECO:0000256" key="4">
    <source>
        <dbReference type="ARBA" id="ARBA00023026"/>
    </source>
</evidence>
<dbReference type="AlphaFoldDB" id="A0A9X6R861"/>
<gene>
    <name evidence="6" type="ORF">BK784_38780</name>
</gene>
<dbReference type="SMART" id="SM00458">
    <property type="entry name" value="RICIN"/>
    <property type="match status" value="2"/>
</dbReference>
<reference evidence="6 7" key="1">
    <citation type="submission" date="2016-10" db="EMBL/GenBank/DDBJ databases">
        <title>Comparative genomics of Bacillus thuringiensis reveals a path to pathogens against multiple invertebrate hosts.</title>
        <authorList>
            <person name="Zheng J."/>
            <person name="Gao Q."/>
            <person name="Liu H."/>
            <person name="Peng D."/>
            <person name="Ruan L."/>
            <person name="Sun M."/>
        </authorList>
    </citation>
    <scope>NUCLEOTIDE SEQUENCE [LARGE SCALE GENOMIC DNA]</scope>
    <source>
        <strain evidence="6">T30001</strain>
    </source>
</reference>
<evidence type="ECO:0000256" key="2">
    <source>
        <dbReference type="ARBA" id="ARBA00022656"/>
    </source>
</evidence>
<dbReference type="EMBL" id="MOOV01000292">
    <property type="protein sequence ID" value="OUB82181.1"/>
    <property type="molecule type" value="Genomic_DNA"/>
</dbReference>
<proteinExistence type="inferred from homology"/>
<name>A0A9X6R861_BACTV</name>
<dbReference type="Pfam" id="PF14200">
    <property type="entry name" value="RicinB_lectin_2"/>
    <property type="match status" value="1"/>
</dbReference>
<dbReference type="Gene3D" id="2.80.10.50">
    <property type="match status" value="2"/>
</dbReference>
<evidence type="ECO:0000313" key="7">
    <source>
        <dbReference type="Proteomes" id="UP000195160"/>
    </source>
</evidence>
<dbReference type="PROSITE" id="PS50231">
    <property type="entry name" value="RICIN_B_LECTIN"/>
    <property type="match status" value="2"/>
</dbReference>
<protein>
    <submittedName>
        <fullName evidence="6">Toxin</fullName>
    </submittedName>
</protein>
<dbReference type="RefSeq" id="WP_088071701.1">
    <property type="nucleotide sequence ID" value="NZ_MOOV01000292.1"/>
</dbReference>
<sequence length="518" mass="59314">MKQLDLIQNPWKKLKTNARVIVLSTNALDNTQTLDVTQIEDITHLEQAIMLSNNFQAALIPTSLDFGRDTLRFDVEQGFNIANHLFPRAVDVNFISRTLSQNNNSINTMINMVLTELRLLLGISLANSVLQQLIAVITETFTNLNVQKESAWIFWGRETAQQTNYTYNILFAIQNAQTGNFMRAIPIGFEISTYAIRERVLFFTVRDYASYNVKIQAINVMQPLIKSNYVNLSGIYKIITALNNRSVITMSTTNGYVNLLDDNDNINQKWIFEFNHNQFAYIIRNLSNQFLVLTWTGSTANNIFATNYQGNDGQFWVIQGVDDDYVYLANMRDTRYVLQIENSTNYNGANVIVGTKTGGSNQRFLIKRVNRQIQNGIYNIKTALNNRSAITMSTTSNNLGDYPISLWDNNNDINQQWIFEFEANKSTYQIKNVNHPNLLLSWPLATFSNGIYVTSRSRENEHFWFLQSAGSGTFYLVNMRDTRYVLQVESSSATNGTHFIMNQRTGNSNQKFLIDNIN</sequence>
<dbReference type="InterPro" id="IPR000772">
    <property type="entry name" value="Ricin_B_lectin"/>
</dbReference>
<dbReference type="Gene3D" id="3.40.198.10">
    <property type="entry name" value="Delta-endotoxin CytB-like"/>
    <property type="match status" value="1"/>
</dbReference>
<organism evidence="6 7">
    <name type="scientific">Bacillus thuringiensis subsp. medellin</name>
    <dbReference type="NCBI Taxonomy" id="79672"/>
    <lineage>
        <taxon>Bacteria</taxon>
        <taxon>Bacillati</taxon>
        <taxon>Bacillota</taxon>
        <taxon>Bacilli</taxon>
        <taxon>Bacillales</taxon>
        <taxon>Bacillaceae</taxon>
        <taxon>Bacillus</taxon>
        <taxon>Bacillus cereus group</taxon>
    </lineage>
</organism>
<dbReference type="GO" id="GO:0005576">
    <property type="term" value="C:extracellular region"/>
    <property type="evidence" value="ECO:0007669"/>
    <property type="project" value="InterPro"/>
</dbReference>
<dbReference type="SUPFAM" id="SSF55676">
    <property type="entry name" value="CytB endotoxin-like"/>
    <property type="match status" value="1"/>
</dbReference>
<dbReference type="InterPro" id="IPR001615">
    <property type="entry name" value="Endotoxin_CytB"/>
</dbReference>
<keyword evidence="3" id="KW-0749">Sporulation</keyword>
<evidence type="ECO:0000256" key="3">
    <source>
        <dbReference type="ARBA" id="ARBA00022969"/>
    </source>
</evidence>
<feature type="domain" description="Ricin B lectin" evidence="5">
    <location>
        <begin position="233"/>
        <end position="367"/>
    </location>
</feature>
<feature type="domain" description="Ricin B lectin" evidence="5">
    <location>
        <begin position="375"/>
        <end position="515"/>
    </location>
</feature>
<keyword evidence="4" id="KW-0843">Virulence</keyword>
<comment type="similarity">
    <text evidence="1">Belongs to the cyt1/cyt2 endotoxin family.</text>
</comment>
<keyword evidence="2" id="KW-0800">Toxin</keyword>
<dbReference type="Proteomes" id="UP000195160">
    <property type="component" value="Unassembled WGS sequence"/>
</dbReference>
<dbReference type="CDD" id="cd23445">
    <property type="entry name" value="beta-trefoil_Ricin_HA17-like"/>
    <property type="match status" value="2"/>
</dbReference>
<dbReference type="GO" id="GO:0030435">
    <property type="term" value="P:sporulation resulting in formation of a cellular spore"/>
    <property type="evidence" value="ECO:0007669"/>
    <property type="project" value="UniProtKB-KW"/>
</dbReference>
<evidence type="ECO:0000313" key="6">
    <source>
        <dbReference type="EMBL" id="OUB82181.1"/>
    </source>
</evidence>
<comment type="caution">
    <text evidence="6">The sequence shown here is derived from an EMBL/GenBank/DDBJ whole genome shotgun (WGS) entry which is preliminary data.</text>
</comment>